<gene>
    <name evidence="2" type="ORF">pipiens_003680</name>
</gene>
<organism evidence="2 3">
    <name type="scientific">Culex pipiens pipiens</name>
    <name type="common">Northern house mosquito</name>
    <dbReference type="NCBI Taxonomy" id="38569"/>
    <lineage>
        <taxon>Eukaryota</taxon>
        <taxon>Metazoa</taxon>
        <taxon>Ecdysozoa</taxon>
        <taxon>Arthropoda</taxon>
        <taxon>Hexapoda</taxon>
        <taxon>Insecta</taxon>
        <taxon>Pterygota</taxon>
        <taxon>Neoptera</taxon>
        <taxon>Endopterygota</taxon>
        <taxon>Diptera</taxon>
        <taxon>Nematocera</taxon>
        <taxon>Culicoidea</taxon>
        <taxon>Culicidae</taxon>
        <taxon>Culicinae</taxon>
        <taxon>Culicini</taxon>
        <taxon>Culex</taxon>
        <taxon>Culex</taxon>
    </lineage>
</organism>
<feature type="chain" id="PRO_5044762056" evidence="1">
    <location>
        <begin position="21"/>
        <end position="123"/>
    </location>
</feature>
<evidence type="ECO:0000256" key="1">
    <source>
        <dbReference type="SAM" id="SignalP"/>
    </source>
</evidence>
<name>A0ABD1CV83_CULPP</name>
<comment type="caution">
    <text evidence="2">The sequence shown here is derived from an EMBL/GenBank/DDBJ whole genome shotgun (WGS) entry which is preliminary data.</text>
</comment>
<accession>A0ABD1CV83</accession>
<keyword evidence="1" id="KW-0732">Signal</keyword>
<keyword evidence="3" id="KW-1185">Reference proteome</keyword>
<evidence type="ECO:0000313" key="3">
    <source>
        <dbReference type="Proteomes" id="UP001562425"/>
    </source>
</evidence>
<dbReference type="EMBL" id="JBEHCU010009402">
    <property type="protein sequence ID" value="KAL1379952.1"/>
    <property type="molecule type" value="Genomic_DNA"/>
</dbReference>
<feature type="signal peptide" evidence="1">
    <location>
        <begin position="1"/>
        <end position="20"/>
    </location>
</feature>
<protein>
    <submittedName>
        <fullName evidence="2">Uncharacterized protein</fullName>
    </submittedName>
</protein>
<sequence length="123" mass="13458">MLKLHIVAVTLALTIGLVHLAPTAGSSTDQAVLQTTTPWEVDDRCTLCNKACPKDHVFAEGKCRKLRSKLDDSKTNVTISANCMTHRRSRFSARTSGCNHGCTNNFQLVKFQNHFQAGMGPVS</sequence>
<reference evidence="2 3" key="1">
    <citation type="submission" date="2024-05" db="EMBL/GenBank/DDBJ databases">
        <title>Culex pipiens pipiens assembly and annotation.</title>
        <authorList>
            <person name="Alout H."/>
            <person name="Durand T."/>
        </authorList>
    </citation>
    <scope>NUCLEOTIDE SEQUENCE [LARGE SCALE GENOMIC DNA]</scope>
    <source>
        <strain evidence="2">HA-2024</strain>
        <tissue evidence="2">Whole body</tissue>
    </source>
</reference>
<dbReference type="AlphaFoldDB" id="A0ABD1CV83"/>
<proteinExistence type="predicted"/>
<evidence type="ECO:0000313" key="2">
    <source>
        <dbReference type="EMBL" id="KAL1379952.1"/>
    </source>
</evidence>
<dbReference type="Proteomes" id="UP001562425">
    <property type="component" value="Unassembled WGS sequence"/>
</dbReference>